<dbReference type="GO" id="GO:0043565">
    <property type="term" value="F:sequence-specific DNA binding"/>
    <property type="evidence" value="ECO:0007669"/>
    <property type="project" value="InterPro"/>
</dbReference>
<proteinExistence type="inferred from homology"/>
<gene>
    <name evidence="5" type="ORF">IV203_015646</name>
</gene>
<dbReference type="GO" id="GO:0003700">
    <property type="term" value="F:DNA-binding transcription factor activity"/>
    <property type="evidence" value="ECO:0007669"/>
    <property type="project" value="InterPro"/>
</dbReference>
<evidence type="ECO:0000259" key="4">
    <source>
        <dbReference type="SMART" id="SM00415"/>
    </source>
</evidence>
<feature type="domain" description="HSF-type DNA-binding" evidence="4">
    <location>
        <begin position="78"/>
        <end position="173"/>
    </location>
</feature>
<keyword evidence="6" id="KW-1185">Reference proteome</keyword>
<accession>A0A9K3LBM8</accession>
<comment type="similarity">
    <text evidence="2">Belongs to the HSF family.</text>
</comment>
<evidence type="ECO:0000256" key="3">
    <source>
        <dbReference type="SAM" id="MobiDB-lite"/>
    </source>
</evidence>
<dbReference type="PANTHER" id="PTHR10015">
    <property type="entry name" value="HEAT SHOCK TRANSCRIPTION FACTOR"/>
    <property type="match status" value="1"/>
</dbReference>
<name>A0A9K3LBM8_9STRA</name>
<dbReference type="EMBL" id="JAGRRH010000014">
    <property type="protein sequence ID" value="KAG7359057.1"/>
    <property type="molecule type" value="Genomic_DNA"/>
</dbReference>
<dbReference type="Pfam" id="PF00447">
    <property type="entry name" value="HSF_DNA-bind"/>
    <property type="match status" value="1"/>
</dbReference>
<dbReference type="OrthoDB" id="60033at2759"/>
<feature type="compositionally biased region" description="Polar residues" evidence="3">
    <location>
        <begin position="206"/>
        <end position="221"/>
    </location>
</feature>
<reference evidence="5" key="2">
    <citation type="submission" date="2021-04" db="EMBL/GenBank/DDBJ databases">
        <authorList>
            <person name="Podell S."/>
        </authorList>
    </citation>
    <scope>NUCLEOTIDE SEQUENCE</scope>
    <source>
        <strain evidence="5">Hildebrandi</strain>
    </source>
</reference>
<evidence type="ECO:0000256" key="1">
    <source>
        <dbReference type="ARBA" id="ARBA00023125"/>
    </source>
</evidence>
<keyword evidence="1 5" id="KW-0238">DNA-binding</keyword>
<dbReference type="FunFam" id="1.10.10.10:FF:000479">
    <property type="entry name" value="Predicted protein"/>
    <property type="match status" value="1"/>
</dbReference>
<protein>
    <submittedName>
        <fullName evidence="5">HSF-type DNA-binding protein</fullName>
    </submittedName>
</protein>
<feature type="region of interest" description="Disordered" evidence="3">
    <location>
        <begin position="173"/>
        <end position="226"/>
    </location>
</feature>
<reference evidence="5" key="1">
    <citation type="journal article" date="2021" name="Sci. Rep.">
        <title>Diploid genomic architecture of Nitzschia inconspicua, an elite biomass production diatom.</title>
        <authorList>
            <person name="Oliver A."/>
            <person name="Podell S."/>
            <person name="Pinowska A."/>
            <person name="Traller J.C."/>
            <person name="Smith S.R."/>
            <person name="McClure R."/>
            <person name="Beliaev A."/>
            <person name="Bohutskyi P."/>
            <person name="Hill E.A."/>
            <person name="Rabines A."/>
            <person name="Zheng H."/>
            <person name="Allen L.Z."/>
            <person name="Kuo A."/>
            <person name="Grigoriev I.V."/>
            <person name="Allen A.E."/>
            <person name="Hazlebeck D."/>
            <person name="Allen E.E."/>
        </authorList>
    </citation>
    <scope>NUCLEOTIDE SEQUENCE</scope>
    <source>
        <strain evidence="5">Hildebrandi</strain>
    </source>
</reference>
<feature type="compositionally biased region" description="Low complexity" evidence="3">
    <location>
        <begin position="195"/>
        <end position="205"/>
    </location>
</feature>
<dbReference type="AlphaFoldDB" id="A0A9K3LBM8"/>
<dbReference type="SMART" id="SM00415">
    <property type="entry name" value="HSF"/>
    <property type="match status" value="1"/>
</dbReference>
<dbReference type="Proteomes" id="UP000693970">
    <property type="component" value="Unassembled WGS sequence"/>
</dbReference>
<dbReference type="InterPro" id="IPR000232">
    <property type="entry name" value="HSF_DNA-bd"/>
</dbReference>
<comment type="caution">
    <text evidence="5">The sequence shown here is derived from an EMBL/GenBank/DDBJ whole genome shotgun (WGS) entry which is preliminary data.</text>
</comment>
<evidence type="ECO:0000313" key="5">
    <source>
        <dbReference type="EMBL" id="KAG7359057.1"/>
    </source>
</evidence>
<organism evidence="5 6">
    <name type="scientific">Nitzschia inconspicua</name>
    <dbReference type="NCBI Taxonomy" id="303405"/>
    <lineage>
        <taxon>Eukaryota</taxon>
        <taxon>Sar</taxon>
        <taxon>Stramenopiles</taxon>
        <taxon>Ochrophyta</taxon>
        <taxon>Bacillariophyta</taxon>
        <taxon>Bacillariophyceae</taxon>
        <taxon>Bacillariophycidae</taxon>
        <taxon>Bacillariales</taxon>
        <taxon>Bacillariaceae</taxon>
        <taxon>Nitzschia</taxon>
    </lineage>
</organism>
<sequence>MNGCRTQYESFIRNNVSNPISDPMNHQPLISQKQNSLSIRTGCVSSPRPIADLALSTPVGEAMGADIPRTDPCGLHLKFPFRLHHILSEAEHLRFDHVIAWTPAGDGFRVFEPKIFSESIMQKYFGMSHYKSFQRQLSLYSFKRSTEGVNRDAYMHPFFLRSNIELCSLVPREKKRPSKTKQLATAMKQSKAHLQEQQQARQIEQSPTQRHQIRDSTSSARESGCGSIVRSSSLRNVCAVDPFHMASSHDPLSSSWVKDHDQRLTNYVQFLVFGGNTHAEQSGGNGVQGCFISPFANMENVSLEDVCDEIVKTFVS</sequence>
<dbReference type="PANTHER" id="PTHR10015:SF206">
    <property type="entry name" value="HSF-TYPE DNA-BINDING DOMAIN-CONTAINING PROTEIN"/>
    <property type="match status" value="1"/>
</dbReference>
<evidence type="ECO:0000256" key="2">
    <source>
        <dbReference type="RuleBase" id="RU004020"/>
    </source>
</evidence>
<evidence type="ECO:0000313" key="6">
    <source>
        <dbReference type="Proteomes" id="UP000693970"/>
    </source>
</evidence>